<evidence type="ECO:0000313" key="4">
    <source>
        <dbReference type="Proteomes" id="UP001168528"/>
    </source>
</evidence>
<organism evidence="3 4">
    <name type="scientific">Rhodocytophaga aerolata</name>
    <dbReference type="NCBI Taxonomy" id="455078"/>
    <lineage>
        <taxon>Bacteria</taxon>
        <taxon>Pseudomonadati</taxon>
        <taxon>Bacteroidota</taxon>
        <taxon>Cytophagia</taxon>
        <taxon>Cytophagales</taxon>
        <taxon>Rhodocytophagaceae</taxon>
        <taxon>Rhodocytophaga</taxon>
    </lineage>
</organism>
<gene>
    <name evidence="3" type="ORF">Q0590_21010</name>
</gene>
<dbReference type="PANTHER" id="PTHR46623:SF6">
    <property type="entry name" value="ALPHA_BETA-HYDROLASES SUPERFAMILY PROTEIN"/>
    <property type="match status" value="1"/>
</dbReference>
<dbReference type="InterPro" id="IPR029058">
    <property type="entry name" value="AB_hydrolase_fold"/>
</dbReference>
<dbReference type="InterPro" id="IPR051049">
    <property type="entry name" value="Dienelactone_hydrolase-like"/>
</dbReference>
<dbReference type="SUPFAM" id="SSF53474">
    <property type="entry name" value="alpha/beta-Hydrolases"/>
    <property type="match status" value="1"/>
</dbReference>
<evidence type="ECO:0000256" key="1">
    <source>
        <dbReference type="SAM" id="MobiDB-lite"/>
    </source>
</evidence>
<dbReference type="PANTHER" id="PTHR46623">
    <property type="entry name" value="CARBOXYMETHYLENEBUTENOLIDASE-RELATED"/>
    <property type="match status" value="1"/>
</dbReference>
<dbReference type="InterPro" id="IPR002925">
    <property type="entry name" value="Dienelactn_hydro"/>
</dbReference>
<dbReference type="Gene3D" id="3.40.50.1820">
    <property type="entry name" value="alpha/beta hydrolase"/>
    <property type="match status" value="1"/>
</dbReference>
<dbReference type="EMBL" id="JAUKPO010000014">
    <property type="protein sequence ID" value="MDO1448770.1"/>
    <property type="molecule type" value="Genomic_DNA"/>
</dbReference>
<keyword evidence="3" id="KW-0378">Hydrolase</keyword>
<sequence length="225" mass="24344">MAGTMVSFKSNGSTASGYLATSESGKGPGIIVIQEWWGLVDHIKDVCNRFAKAGFTALAPDLYDGKATKSPDDAGKMMMALNIDEAAKKLNSAIEYLSNHEGVSTKKIGVVGFCMGGQLALYAATINTKVGATVDYYGIHPSVNPDFSKLEGPVLGFFGEKDKTTPKEAVEALEEKLKSAGKTYSFTIYPGTSHAFFNDTRPEVYNREAATDTWQKMIAFFKESF</sequence>
<dbReference type="GO" id="GO:0016787">
    <property type="term" value="F:hydrolase activity"/>
    <property type="evidence" value="ECO:0007669"/>
    <property type="project" value="UniProtKB-KW"/>
</dbReference>
<feature type="region of interest" description="Disordered" evidence="1">
    <location>
        <begin position="1"/>
        <end position="21"/>
    </location>
</feature>
<evidence type="ECO:0000259" key="2">
    <source>
        <dbReference type="Pfam" id="PF01738"/>
    </source>
</evidence>
<protein>
    <submittedName>
        <fullName evidence="3">Dienelactone hydrolase family protein</fullName>
        <ecNumber evidence="3">3.1.-.-</ecNumber>
    </submittedName>
</protein>
<reference evidence="3" key="1">
    <citation type="submission" date="2023-07" db="EMBL/GenBank/DDBJ databases">
        <title>The genome sequence of Rhodocytophaga aerolata KACC 12507.</title>
        <authorList>
            <person name="Zhang X."/>
        </authorList>
    </citation>
    <scope>NUCLEOTIDE SEQUENCE</scope>
    <source>
        <strain evidence="3">KACC 12507</strain>
    </source>
</reference>
<evidence type="ECO:0000313" key="3">
    <source>
        <dbReference type="EMBL" id="MDO1448770.1"/>
    </source>
</evidence>
<dbReference type="Pfam" id="PF01738">
    <property type="entry name" value="DLH"/>
    <property type="match status" value="1"/>
</dbReference>
<comment type="caution">
    <text evidence="3">The sequence shown here is derived from an EMBL/GenBank/DDBJ whole genome shotgun (WGS) entry which is preliminary data.</text>
</comment>
<feature type="domain" description="Dienelactone hydrolase" evidence="2">
    <location>
        <begin position="17"/>
        <end position="223"/>
    </location>
</feature>
<accession>A0ABT8R9L1</accession>
<keyword evidence="4" id="KW-1185">Reference proteome</keyword>
<dbReference type="EC" id="3.1.-.-" evidence="3"/>
<dbReference type="RefSeq" id="WP_302039572.1">
    <property type="nucleotide sequence ID" value="NZ_JAUKPO010000014.1"/>
</dbReference>
<name>A0ABT8R9L1_9BACT</name>
<proteinExistence type="predicted"/>
<dbReference type="Proteomes" id="UP001168528">
    <property type="component" value="Unassembled WGS sequence"/>
</dbReference>
<feature type="compositionally biased region" description="Polar residues" evidence="1">
    <location>
        <begin position="7"/>
        <end position="21"/>
    </location>
</feature>